<name>B5XHA4_COXBN</name>
<protein>
    <submittedName>
        <fullName evidence="1">Uncharacterized protein</fullName>
    </submittedName>
</protein>
<dbReference type="HOGENOM" id="CLU_2315560_0_0_6"/>
<proteinExistence type="predicted"/>
<accession>B5XHA4</accession>
<organism evidence="1 2">
    <name type="scientific">Coxiella burnetii (strain Dugway 5J108-111)</name>
    <dbReference type="NCBI Taxonomy" id="434922"/>
    <lineage>
        <taxon>Bacteria</taxon>
        <taxon>Pseudomonadati</taxon>
        <taxon>Pseudomonadota</taxon>
        <taxon>Gammaproteobacteria</taxon>
        <taxon>Legionellales</taxon>
        <taxon>Coxiellaceae</taxon>
        <taxon>Coxiella</taxon>
    </lineage>
</organism>
<sequence length="99" mass="11005">MRTRRELVPEGSEAAVRAAYGPHKRARPNSGATGDWDNNYLLIGFRVFIKNYSPATVICSINMEPVLMLPRGSMSLPMSWICLNMSLRLPAMVISSTGY</sequence>
<dbReference type="EMBL" id="CP000733">
    <property type="protein sequence ID" value="ACI23124.1"/>
    <property type="molecule type" value="Genomic_DNA"/>
</dbReference>
<reference evidence="1 2" key="1">
    <citation type="journal article" date="2009" name="Infect. Immun.">
        <title>Comparative genomics reveal extensive transposon-mediated genomic plasticity and diversity among potential effector proteins within the genus Coxiella.</title>
        <authorList>
            <person name="Beare P.A."/>
            <person name="Unsworth N."/>
            <person name="Andoh M."/>
            <person name="Voth D.E."/>
            <person name="Omsland A."/>
            <person name="Gilk S.D."/>
            <person name="Williams K.P."/>
            <person name="Sobral B.W."/>
            <person name="Kupko J.J.III."/>
            <person name="Porcella S.F."/>
            <person name="Samuel J.E."/>
            <person name="Heinzen R.A."/>
        </authorList>
    </citation>
    <scope>NUCLEOTIDE SEQUENCE [LARGE SCALE GENOMIC DNA]</scope>
    <source>
        <strain evidence="1 2">Dugway 5J108-111</strain>
    </source>
</reference>
<dbReference type="AlphaFoldDB" id="B5XHA4"/>
<dbReference type="Proteomes" id="UP000008555">
    <property type="component" value="Chromosome"/>
</dbReference>
<gene>
    <name evidence="1" type="ORF">CBUD_0754a</name>
</gene>
<evidence type="ECO:0000313" key="2">
    <source>
        <dbReference type="Proteomes" id="UP000008555"/>
    </source>
</evidence>
<evidence type="ECO:0000313" key="1">
    <source>
        <dbReference type="EMBL" id="ACI23124.1"/>
    </source>
</evidence>
<dbReference type="KEGG" id="cbd:CBUD_0754a"/>